<dbReference type="KEGG" id="ngr:NAEGRDRAFT_72473"/>
<gene>
    <name evidence="4" type="ORF">NAEGRDRAFT_72473</name>
</gene>
<dbReference type="eggNOG" id="KOG1205">
    <property type="taxonomic scope" value="Eukaryota"/>
</dbReference>
<dbReference type="GO" id="GO:0016020">
    <property type="term" value="C:membrane"/>
    <property type="evidence" value="ECO:0007669"/>
    <property type="project" value="TreeGrafter"/>
</dbReference>
<dbReference type="OrthoDB" id="1274115at2759"/>
<keyword evidence="3" id="KW-1133">Transmembrane helix</keyword>
<dbReference type="PANTHER" id="PTHR44196">
    <property type="entry name" value="DEHYDROGENASE/REDUCTASE SDR FAMILY MEMBER 7B"/>
    <property type="match status" value="1"/>
</dbReference>
<organism evidence="5">
    <name type="scientific">Naegleria gruberi</name>
    <name type="common">Amoeba</name>
    <dbReference type="NCBI Taxonomy" id="5762"/>
    <lineage>
        <taxon>Eukaryota</taxon>
        <taxon>Discoba</taxon>
        <taxon>Heterolobosea</taxon>
        <taxon>Tetramitia</taxon>
        <taxon>Eutetramitia</taxon>
        <taxon>Vahlkampfiidae</taxon>
        <taxon>Naegleria</taxon>
    </lineage>
</organism>
<dbReference type="InterPro" id="IPR002347">
    <property type="entry name" value="SDR_fam"/>
</dbReference>
<evidence type="ECO:0000313" key="5">
    <source>
        <dbReference type="Proteomes" id="UP000006671"/>
    </source>
</evidence>
<dbReference type="PANTHER" id="PTHR44196:SF1">
    <property type="entry name" value="DEHYDROGENASE_REDUCTASE SDR FAMILY MEMBER 7B"/>
    <property type="match status" value="1"/>
</dbReference>
<dbReference type="SUPFAM" id="SSF51735">
    <property type="entry name" value="NAD(P)-binding Rossmann-fold domains"/>
    <property type="match status" value="1"/>
</dbReference>
<dbReference type="EMBL" id="GG738897">
    <property type="protein sequence ID" value="EFC39801.1"/>
    <property type="molecule type" value="Genomic_DNA"/>
</dbReference>
<dbReference type="STRING" id="5762.D2VTY5"/>
<keyword evidence="3" id="KW-0812">Transmembrane</keyword>
<dbReference type="VEuPathDB" id="AmoebaDB:NAEGRDRAFT_72473"/>
<keyword evidence="3" id="KW-0472">Membrane</keyword>
<sequence length="323" mass="36717">MIEYLAGVLLLLIGVIGLNVFRYLEFEKERKRVNSEECLSNRHIIITGASSGIGEQLLRHYCTIGKRNKIVITARNVEKLQELKEIMLKEYSGKGHEIFCVKTDVSVDEECKNLIELSAKYLNERIDVIYLNAGRSAVQMFAQATNLDGHRSLMETNFFGCVTPTFYLMKHLREKQESHCSICVVSSLAGLSGVCYRTAYSSSKFALHGFYEALKLELLKEGIYGKKVTISIVCPGFVKTQIHFNALGTENKSASNVKRDLSQFMEVDECVSRMVTNVEGKNGDFLFIVPYTERFLIQYFRPWMPAPIIEYILLKKGDSVQIE</sequence>
<dbReference type="GeneID" id="8858576"/>
<dbReference type="Proteomes" id="UP000006671">
    <property type="component" value="Unassembled WGS sequence"/>
</dbReference>
<evidence type="ECO:0000256" key="3">
    <source>
        <dbReference type="SAM" id="Phobius"/>
    </source>
</evidence>
<dbReference type="GO" id="GO:0016491">
    <property type="term" value="F:oxidoreductase activity"/>
    <property type="evidence" value="ECO:0007669"/>
    <property type="project" value="UniProtKB-KW"/>
</dbReference>
<keyword evidence="2" id="KW-0560">Oxidoreductase</keyword>
<dbReference type="RefSeq" id="XP_002672545.1">
    <property type="nucleotide sequence ID" value="XM_002672499.1"/>
</dbReference>
<evidence type="ECO:0000313" key="4">
    <source>
        <dbReference type="EMBL" id="EFC39801.1"/>
    </source>
</evidence>
<name>D2VTY5_NAEGR</name>
<dbReference type="PRINTS" id="PR00081">
    <property type="entry name" value="GDHRDH"/>
</dbReference>
<accession>D2VTY5</accession>
<reference evidence="4 5" key="1">
    <citation type="journal article" date="2010" name="Cell">
        <title>The genome of Naegleria gruberi illuminates early eukaryotic versatility.</title>
        <authorList>
            <person name="Fritz-Laylin L.K."/>
            <person name="Prochnik S.E."/>
            <person name="Ginger M.L."/>
            <person name="Dacks J.B."/>
            <person name="Carpenter M.L."/>
            <person name="Field M.C."/>
            <person name="Kuo A."/>
            <person name="Paredez A."/>
            <person name="Chapman J."/>
            <person name="Pham J."/>
            <person name="Shu S."/>
            <person name="Neupane R."/>
            <person name="Cipriano M."/>
            <person name="Mancuso J."/>
            <person name="Tu H."/>
            <person name="Salamov A."/>
            <person name="Lindquist E."/>
            <person name="Shapiro H."/>
            <person name="Lucas S."/>
            <person name="Grigoriev I.V."/>
            <person name="Cande W.Z."/>
            <person name="Fulton C."/>
            <person name="Rokhsar D.S."/>
            <person name="Dawson S.C."/>
        </authorList>
    </citation>
    <scope>NUCLEOTIDE SEQUENCE [LARGE SCALE GENOMIC DNA]</scope>
    <source>
        <strain evidence="4 5">NEG-M</strain>
    </source>
</reference>
<dbReference type="Gene3D" id="3.40.50.720">
    <property type="entry name" value="NAD(P)-binding Rossmann-like Domain"/>
    <property type="match status" value="1"/>
</dbReference>
<feature type="transmembrane region" description="Helical" evidence="3">
    <location>
        <begin position="6"/>
        <end position="24"/>
    </location>
</feature>
<dbReference type="AlphaFoldDB" id="D2VTY5"/>
<comment type="similarity">
    <text evidence="1">Belongs to the short-chain dehydrogenases/reductases (SDR) family.</text>
</comment>
<dbReference type="Pfam" id="PF00106">
    <property type="entry name" value="adh_short"/>
    <property type="match status" value="1"/>
</dbReference>
<evidence type="ECO:0000256" key="2">
    <source>
        <dbReference type="ARBA" id="ARBA00023002"/>
    </source>
</evidence>
<dbReference type="InParanoid" id="D2VTY5"/>
<protein>
    <submittedName>
        <fullName evidence="4">Predicted protein</fullName>
    </submittedName>
</protein>
<keyword evidence="5" id="KW-1185">Reference proteome</keyword>
<evidence type="ECO:0000256" key="1">
    <source>
        <dbReference type="ARBA" id="ARBA00006484"/>
    </source>
</evidence>
<dbReference type="InterPro" id="IPR036291">
    <property type="entry name" value="NAD(P)-bd_dom_sf"/>
</dbReference>
<proteinExistence type="inferred from homology"/>
<dbReference type="OMA" id="CASIMAR"/>